<dbReference type="PANTHER" id="PTHR46430:SF1">
    <property type="entry name" value="CHITIN SYNTHASE REGULATOR SKT5-RELATED"/>
    <property type="match status" value="1"/>
</dbReference>
<evidence type="ECO:0000256" key="1">
    <source>
        <dbReference type="ARBA" id="ARBA00022737"/>
    </source>
</evidence>
<reference evidence="3" key="1">
    <citation type="submission" date="2020-05" db="EMBL/GenBank/DDBJ databases">
        <title>Phylogenomic resolution of chytrid fungi.</title>
        <authorList>
            <person name="Stajich J.E."/>
            <person name="Amses K."/>
            <person name="Simmons R."/>
            <person name="Seto K."/>
            <person name="Myers J."/>
            <person name="Bonds A."/>
            <person name="Quandt C.A."/>
            <person name="Barry K."/>
            <person name="Liu P."/>
            <person name="Grigoriev I."/>
            <person name="Longcore J.E."/>
            <person name="James T.Y."/>
        </authorList>
    </citation>
    <scope>NUCLEOTIDE SEQUENCE</scope>
    <source>
        <strain evidence="3">JEL0318</strain>
    </source>
</reference>
<dbReference type="AlphaFoldDB" id="A0AAD5S1X6"/>
<feature type="non-terminal residue" evidence="3">
    <location>
        <position position="560"/>
    </location>
</feature>
<keyword evidence="1" id="KW-0677">Repeat</keyword>
<dbReference type="InterPro" id="IPR006597">
    <property type="entry name" value="Sel1-like"/>
</dbReference>
<proteinExistence type="predicted"/>
<sequence length="560" mass="60506">KELLPQLHRQLSNSANFAARKGSRDRAKSVTKPVPRELTGTFRKRSSHVDADETTTAELKDMPRTASPDLVEESDMQKGDGADGSAAPVFGAQELTEAPTHGGMASIPQQNRPRPSSDDDSLVDARQMLGDDFDSESVSSAGSAEPRPIPGFRRNNLHRSSLVPSLNGSSRGSSEDSSGGSLGDSATLDGGMESGDGNDSVVSDGGSISSAALASASLVERMEFMRVRVKKSKDKEMCFDAARFIVDNVQFLAKTEQKQYCELAIRQLKKLSIAGLAEAQYLLANLYISGIPGFQDKHKPDYGKAFNLYAGAARKDHPEALFHVGLCYEQGAGVPASNGRALHNYRKAAVSNHPGAMFRLGMSLLRGELGQSKNPRYGVKWLKLAAKYANEKYPQALFELALLHDKGVHNVVWPDHEYLLELLTQGAALGHGPSQYKLGEAFEYGNFGAPIDPGRSVYYYSLAAANGNLEAMFELGGWYLTGADDAKTDFHLIQSDAEAYRWVGLAASGGLPKAMFAMGYFCEMGIGTEKDAEKALAWYSRAAEMRDPKAVKKLGEMGVA</sequence>
<feature type="non-terminal residue" evidence="3">
    <location>
        <position position="1"/>
    </location>
</feature>
<keyword evidence="4" id="KW-1185">Reference proteome</keyword>
<dbReference type="SMART" id="SM00671">
    <property type="entry name" value="SEL1"/>
    <property type="match status" value="7"/>
</dbReference>
<dbReference type="InterPro" id="IPR011990">
    <property type="entry name" value="TPR-like_helical_dom_sf"/>
</dbReference>
<organism evidence="3 4">
    <name type="scientific">Rhizophlyctis rosea</name>
    <dbReference type="NCBI Taxonomy" id="64517"/>
    <lineage>
        <taxon>Eukaryota</taxon>
        <taxon>Fungi</taxon>
        <taxon>Fungi incertae sedis</taxon>
        <taxon>Chytridiomycota</taxon>
        <taxon>Chytridiomycota incertae sedis</taxon>
        <taxon>Chytridiomycetes</taxon>
        <taxon>Rhizophlyctidales</taxon>
        <taxon>Rhizophlyctidaceae</taxon>
        <taxon>Rhizophlyctis</taxon>
    </lineage>
</organism>
<evidence type="ECO:0008006" key="5">
    <source>
        <dbReference type="Google" id="ProtNLM"/>
    </source>
</evidence>
<evidence type="ECO:0000313" key="3">
    <source>
        <dbReference type="EMBL" id="KAJ3036478.1"/>
    </source>
</evidence>
<dbReference type="EMBL" id="JADGJD010001934">
    <property type="protein sequence ID" value="KAJ3036478.1"/>
    <property type="molecule type" value="Genomic_DNA"/>
</dbReference>
<dbReference type="SUPFAM" id="SSF81901">
    <property type="entry name" value="HCP-like"/>
    <property type="match status" value="1"/>
</dbReference>
<gene>
    <name evidence="3" type="ORF">HK097_003828</name>
</gene>
<feature type="compositionally biased region" description="Low complexity" evidence="2">
    <location>
        <begin position="165"/>
        <end position="203"/>
    </location>
</feature>
<accession>A0AAD5S1X6</accession>
<dbReference type="Gene3D" id="1.25.40.10">
    <property type="entry name" value="Tetratricopeptide repeat domain"/>
    <property type="match status" value="2"/>
</dbReference>
<evidence type="ECO:0000313" key="4">
    <source>
        <dbReference type="Proteomes" id="UP001212841"/>
    </source>
</evidence>
<dbReference type="Proteomes" id="UP001212841">
    <property type="component" value="Unassembled WGS sequence"/>
</dbReference>
<protein>
    <recommendedName>
        <fullName evidence="5">Chitin synthase activator</fullName>
    </recommendedName>
</protein>
<dbReference type="Pfam" id="PF08238">
    <property type="entry name" value="Sel1"/>
    <property type="match status" value="7"/>
</dbReference>
<comment type="caution">
    <text evidence="3">The sequence shown here is derived from an EMBL/GenBank/DDBJ whole genome shotgun (WGS) entry which is preliminary data.</text>
</comment>
<evidence type="ECO:0000256" key="2">
    <source>
        <dbReference type="SAM" id="MobiDB-lite"/>
    </source>
</evidence>
<name>A0AAD5S1X6_9FUNG</name>
<dbReference type="InterPro" id="IPR051726">
    <property type="entry name" value="Chitin_Synth_Reg"/>
</dbReference>
<feature type="region of interest" description="Disordered" evidence="2">
    <location>
        <begin position="1"/>
        <end position="87"/>
    </location>
</feature>
<feature type="region of interest" description="Disordered" evidence="2">
    <location>
        <begin position="99"/>
        <end position="203"/>
    </location>
</feature>
<dbReference type="PANTHER" id="PTHR46430">
    <property type="entry name" value="PROTEIN SKT5-RELATED"/>
    <property type="match status" value="1"/>
</dbReference>